<dbReference type="SMART" id="SM00092">
    <property type="entry name" value="RNAse_Pc"/>
    <property type="match status" value="1"/>
</dbReference>
<proteinExistence type="inferred from homology"/>
<dbReference type="PROSITE" id="PS00127">
    <property type="entry name" value="RNASE_PANCREATIC"/>
    <property type="match status" value="1"/>
</dbReference>
<sequence length="191" mass="21976">MGAQNDNREPRRVRHKSKSLLGQDVLQSLLFLGNMFPEHRDSQLCLLLGLLSMVGSFHAVLGQFTPAQWFEVQHINMTHRRCNDAMKAINKYSQFCKNKNTFLHTTFADVANNVCRTRYVNCHRSTSTYCHRSPKPVPMTFCNLVKSSGSYKKCEYQQKGGERDYIVLCEYRAPQDNNTYAVVPIHLDVVL</sequence>
<evidence type="ECO:0000256" key="5">
    <source>
        <dbReference type="ARBA" id="ARBA00022801"/>
    </source>
</evidence>
<dbReference type="GO" id="GO:0004540">
    <property type="term" value="F:RNA nuclease activity"/>
    <property type="evidence" value="ECO:0007669"/>
    <property type="project" value="TreeGrafter"/>
</dbReference>
<evidence type="ECO:0000256" key="2">
    <source>
        <dbReference type="ARBA" id="ARBA00022722"/>
    </source>
</evidence>
<evidence type="ECO:0000256" key="3">
    <source>
        <dbReference type="ARBA" id="ARBA00022729"/>
    </source>
</evidence>
<keyword evidence="2 8" id="KW-0540">Nuclease</keyword>
<keyword evidence="4 8" id="KW-0255">Endonuclease</keyword>
<accession>W0UUX5</accession>
<keyword evidence="7" id="KW-0325">Glycoprotein</keyword>
<dbReference type="Pfam" id="PF00074">
    <property type="entry name" value="RnaseA"/>
    <property type="match status" value="1"/>
</dbReference>
<dbReference type="EMBL" id="HG328936">
    <property type="protein sequence ID" value="CDG32012.1"/>
    <property type="molecule type" value="Genomic_DNA"/>
</dbReference>
<dbReference type="InterPro" id="IPR023412">
    <property type="entry name" value="RNaseA_domain"/>
</dbReference>
<keyword evidence="3" id="KW-0732">Signal</keyword>
<dbReference type="AlphaFoldDB" id="W0UUX5"/>
<comment type="similarity">
    <text evidence="1 8">Belongs to the pancreatic ribonuclease family.</text>
</comment>
<evidence type="ECO:0000259" key="9">
    <source>
        <dbReference type="SMART" id="SM00092"/>
    </source>
</evidence>
<dbReference type="InterPro" id="IPR023411">
    <property type="entry name" value="RNaseA_AS"/>
</dbReference>
<evidence type="ECO:0000256" key="4">
    <source>
        <dbReference type="ARBA" id="ARBA00022759"/>
    </source>
</evidence>
<dbReference type="GO" id="GO:0006935">
    <property type="term" value="P:chemotaxis"/>
    <property type="evidence" value="ECO:0007669"/>
    <property type="project" value="TreeGrafter"/>
</dbReference>
<dbReference type="InterPro" id="IPR001427">
    <property type="entry name" value="RNaseA"/>
</dbReference>
<evidence type="ECO:0000313" key="10">
    <source>
        <dbReference type="EMBL" id="CDG32012.1"/>
    </source>
</evidence>
<evidence type="ECO:0000256" key="8">
    <source>
        <dbReference type="RuleBase" id="RU000651"/>
    </source>
</evidence>
<gene>
    <name evidence="10" type="primary">RAF2</name>
</gene>
<protein>
    <submittedName>
        <fullName evidence="10">Ribonuclease A F2</fullName>
    </submittedName>
</protein>
<dbReference type="GO" id="GO:0004519">
    <property type="term" value="F:endonuclease activity"/>
    <property type="evidence" value="ECO:0007669"/>
    <property type="project" value="UniProtKB-KW"/>
</dbReference>
<dbReference type="GO" id="GO:0005615">
    <property type="term" value="C:extracellular space"/>
    <property type="evidence" value="ECO:0007669"/>
    <property type="project" value="TreeGrafter"/>
</dbReference>
<dbReference type="GO" id="GO:0050830">
    <property type="term" value="P:defense response to Gram-positive bacterium"/>
    <property type="evidence" value="ECO:0007669"/>
    <property type="project" value="TreeGrafter"/>
</dbReference>
<evidence type="ECO:0000256" key="7">
    <source>
        <dbReference type="ARBA" id="ARBA00023180"/>
    </source>
</evidence>
<dbReference type="Gene3D" id="3.10.130.10">
    <property type="entry name" value="Ribonuclease A-like domain"/>
    <property type="match status" value="1"/>
</dbReference>
<dbReference type="PANTHER" id="PTHR11437:SF3">
    <property type="entry name" value="EOSINOPHIL CATIONIC PROTEIN"/>
    <property type="match status" value="1"/>
</dbReference>
<dbReference type="GO" id="GO:0016787">
    <property type="term" value="F:hydrolase activity"/>
    <property type="evidence" value="ECO:0007669"/>
    <property type="project" value="UniProtKB-KW"/>
</dbReference>
<dbReference type="InterPro" id="IPR036816">
    <property type="entry name" value="RNaseA-like_dom_sf"/>
</dbReference>
<reference evidence="10" key="1">
    <citation type="journal article" date="2014" name="Mol. Genet. Genomics">
        <title>Comparative genomic analysis of eutherian ribonuclease A genes.</title>
        <authorList>
            <person name="Premzl M."/>
        </authorList>
    </citation>
    <scope>NUCLEOTIDE SEQUENCE</scope>
</reference>
<reference evidence="10" key="3">
    <citation type="journal article" date="2019" name="Gene Rep">
        <title>Eutherian third-party data gene collections.</title>
        <authorList>
            <person name="Premzl M."/>
        </authorList>
    </citation>
    <scope>NUCLEOTIDE SEQUENCE</scope>
</reference>
<dbReference type="PRINTS" id="PR00794">
    <property type="entry name" value="RIBONUCLEASE"/>
</dbReference>
<dbReference type="GO" id="GO:0003676">
    <property type="term" value="F:nucleic acid binding"/>
    <property type="evidence" value="ECO:0007669"/>
    <property type="project" value="InterPro"/>
</dbReference>
<dbReference type="SUPFAM" id="SSF54076">
    <property type="entry name" value="RNase A-like"/>
    <property type="match status" value="1"/>
</dbReference>
<evidence type="ECO:0000256" key="6">
    <source>
        <dbReference type="ARBA" id="ARBA00023157"/>
    </source>
</evidence>
<dbReference type="CDD" id="cd06265">
    <property type="entry name" value="RNase_A_canonical"/>
    <property type="match status" value="1"/>
</dbReference>
<name>W0UUX5_TUPBE</name>
<organism evidence="10">
    <name type="scientific">Tupaia belangeri</name>
    <name type="common">Common tree shrew</name>
    <name type="synonym">Tupaia glis belangeri</name>
    <dbReference type="NCBI Taxonomy" id="37347"/>
    <lineage>
        <taxon>Eukaryota</taxon>
        <taxon>Metazoa</taxon>
        <taxon>Chordata</taxon>
        <taxon>Craniata</taxon>
        <taxon>Vertebrata</taxon>
        <taxon>Euteleostomi</taxon>
        <taxon>Mammalia</taxon>
        <taxon>Eutheria</taxon>
        <taxon>Euarchontoglires</taxon>
        <taxon>Scandentia</taxon>
        <taxon>Tupaiidae</taxon>
        <taxon>Tupaia</taxon>
    </lineage>
</organism>
<keyword evidence="5 8" id="KW-0378">Hydrolase</keyword>
<feature type="domain" description="Ribonuclease A-domain" evidence="9">
    <location>
        <begin position="63"/>
        <end position="191"/>
    </location>
</feature>
<reference evidence="10" key="2">
    <citation type="journal article" date="2016" name="Data Brief">
        <title>Curated eutherian third party data gene data sets.</title>
        <authorList>
            <person name="Premzl M."/>
        </authorList>
    </citation>
    <scope>NUCLEOTIDE SEQUENCE</scope>
</reference>
<evidence type="ECO:0000256" key="1">
    <source>
        <dbReference type="ARBA" id="ARBA00005600"/>
    </source>
</evidence>
<keyword evidence="6" id="KW-1015">Disulfide bond</keyword>
<dbReference type="GO" id="GO:0002227">
    <property type="term" value="P:innate immune response in mucosa"/>
    <property type="evidence" value="ECO:0007669"/>
    <property type="project" value="TreeGrafter"/>
</dbReference>
<dbReference type="PANTHER" id="PTHR11437">
    <property type="entry name" value="RIBONUCLEASE"/>
    <property type="match status" value="1"/>
</dbReference>